<dbReference type="AlphaFoldDB" id="A0A7J7KC68"/>
<evidence type="ECO:0000313" key="1">
    <source>
        <dbReference type="EMBL" id="KAF6036240.1"/>
    </source>
</evidence>
<comment type="caution">
    <text evidence="1">The sequence shown here is derived from an EMBL/GenBank/DDBJ whole genome shotgun (WGS) entry which is preliminary data.</text>
</comment>
<dbReference type="EMBL" id="VXIV02000759">
    <property type="protein sequence ID" value="KAF6036240.1"/>
    <property type="molecule type" value="Genomic_DNA"/>
</dbReference>
<accession>A0A7J7KC68</accession>
<evidence type="ECO:0000313" key="2">
    <source>
        <dbReference type="Proteomes" id="UP000593567"/>
    </source>
</evidence>
<dbReference type="SUPFAM" id="SSF49842">
    <property type="entry name" value="TNF-like"/>
    <property type="match status" value="1"/>
</dbReference>
<reference evidence="1" key="1">
    <citation type="submission" date="2020-06" db="EMBL/GenBank/DDBJ databases">
        <title>Draft genome of Bugula neritina, a colonial animal packing powerful symbionts and potential medicines.</title>
        <authorList>
            <person name="Rayko M."/>
        </authorList>
    </citation>
    <scope>NUCLEOTIDE SEQUENCE [LARGE SCALE GENOMIC DNA]</scope>
    <source>
        <strain evidence="1">Kwan_BN1</strain>
    </source>
</reference>
<dbReference type="InterPro" id="IPR008983">
    <property type="entry name" value="Tumour_necrosis_fac-like_dom"/>
</dbReference>
<sequence>MAKDLSRSAPYSSTNRVSAHVGLSSKKWPNNEFTYITNDTLSMTHTTPGLSVTSGSNGDQLFIEVGGYYLVYGVLTAFYTNSELDEISQPDATNIIQVMLKKPHVPGETVILKSANMNTQLSGGMFDGAHSTILRLKATSYDASNL</sequence>
<proteinExistence type="predicted"/>
<name>A0A7J7KC68_BUGNE</name>
<keyword evidence="2" id="KW-1185">Reference proteome</keyword>
<gene>
    <name evidence="1" type="ORF">EB796_005448</name>
</gene>
<dbReference type="Proteomes" id="UP000593567">
    <property type="component" value="Unassembled WGS sequence"/>
</dbReference>
<protein>
    <submittedName>
        <fullName evidence="1">Uncharacterized protein</fullName>
    </submittedName>
</protein>
<organism evidence="1 2">
    <name type="scientific">Bugula neritina</name>
    <name type="common">Brown bryozoan</name>
    <name type="synonym">Sertularia neritina</name>
    <dbReference type="NCBI Taxonomy" id="10212"/>
    <lineage>
        <taxon>Eukaryota</taxon>
        <taxon>Metazoa</taxon>
        <taxon>Spiralia</taxon>
        <taxon>Lophotrochozoa</taxon>
        <taxon>Bryozoa</taxon>
        <taxon>Gymnolaemata</taxon>
        <taxon>Cheilostomatida</taxon>
        <taxon>Flustrina</taxon>
        <taxon>Buguloidea</taxon>
        <taxon>Bugulidae</taxon>
        <taxon>Bugula</taxon>
    </lineage>
</organism>